<geneLocation type="chloroplast" evidence="7"/>
<dbReference type="RefSeq" id="YP_009106043.1">
    <property type="nucleotide sequence ID" value="NC_025539.1"/>
</dbReference>
<protein>
    <submittedName>
        <fullName evidence="7">Probable transport protein</fullName>
    </submittedName>
</protein>
<keyword evidence="2" id="KW-0547">Nucleotide-binding</keyword>
<dbReference type="SMART" id="SM00382">
    <property type="entry name" value="AAA"/>
    <property type="match status" value="1"/>
</dbReference>
<dbReference type="InterPro" id="IPR050093">
    <property type="entry name" value="ABC_SmlMolc_Importer"/>
</dbReference>
<dbReference type="GeneID" id="22160187"/>
<keyword evidence="7" id="KW-0934">Plastid</keyword>
<dbReference type="InterPro" id="IPR027417">
    <property type="entry name" value="P-loop_NTPase"/>
</dbReference>
<dbReference type="PROSITE" id="PS50893">
    <property type="entry name" value="ABC_TRANSPORTER_2"/>
    <property type="match status" value="1"/>
</dbReference>
<evidence type="ECO:0000256" key="2">
    <source>
        <dbReference type="ARBA" id="ARBA00022741"/>
    </source>
</evidence>
<sequence length="300" mass="33339">MTPIPANAVANFRYDLINTSDSFLVLEEVSKYFRNFQALDRVDLEIPKGSTIALIGASGSGKSTLLRILGGFEQPSSGRIWIEGENAADIPSQVRNIGFVFQDYALFSHLTVAENIRFGLEIKNWSVADQTRRVAELLEFIKLTPYANTYPKQLSGGQQQRVALARAIAAKPALLLLDEPFGALDRKIRSEFREWLRDLPIADPTHEVTTIFVTHDHQEAMEIASEIVVLEQGRVKYRVTPEEFYYCVLQAGELPAGPIPSATPQKSSDPRPDLRRKRVILPPDLIDTNITGPPPQAGSA</sequence>
<name>A0A097KNT5_9CHLO</name>
<evidence type="ECO:0000256" key="3">
    <source>
        <dbReference type="ARBA" id="ARBA00022840"/>
    </source>
</evidence>
<dbReference type="PANTHER" id="PTHR42781">
    <property type="entry name" value="SPERMIDINE/PUTRESCINE IMPORT ATP-BINDING PROTEIN POTA"/>
    <property type="match status" value="1"/>
</dbReference>
<keyword evidence="1" id="KW-0813">Transport</keyword>
<feature type="region of interest" description="Disordered" evidence="5">
    <location>
        <begin position="257"/>
        <end position="300"/>
    </location>
</feature>
<evidence type="ECO:0000313" key="7">
    <source>
        <dbReference type="EMBL" id="AIT94831.1"/>
    </source>
</evidence>
<feature type="domain" description="ABC transporter" evidence="6">
    <location>
        <begin position="24"/>
        <end position="257"/>
    </location>
</feature>
<proteinExistence type="predicted"/>
<dbReference type="SUPFAM" id="SSF52540">
    <property type="entry name" value="P-loop containing nucleoside triphosphate hydrolases"/>
    <property type="match status" value="1"/>
</dbReference>
<evidence type="ECO:0000256" key="4">
    <source>
        <dbReference type="ARBA" id="ARBA00023032"/>
    </source>
</evidence>
<dbReference type="PANTHER" id="PTHR42781:SF4">
    <property type="entry name" value="SPERMIDINE_PUTRESCINE IMPORT ATP-BINDING PROTEIN POTA"/>
    <property type="match status" value="1"/>
</dbReference>
<dbReference type="PROSITE" id="PS00211">
    <property type="entry name" value="ABC_TRANSPORTER_1"/>
    <property type="match status" value="1"/>
</dbReference>
<dbReference type="EMBL" id="KM462878">
    <property type="protein sequence ID" value="AIT94831.1"/>
    <property type="molecule type" value="Genomic_DNA"/>
</dbReference>
<dbReference type="Gene3D" id="3.40.50.300">
    <property type="entry name" value="P-loop containing nucleotide triphosphate hydrolases"/>
    <property type="match status" value="1"/>
</dbReference>
<evidence type="ECO:0000256" key="1">
    <source>
        <dbReference type="ARBA" id="ARBA00022448"/>
    </source>
</evidence>
<dbReference type="GO" id="GO:0016887">
    <property type="term" value="F:ATP hydrolysis activity"/>
    <property type="evidence" value="ECO:0007669"/>
    <property type="project" value="InterPro"/>
</dbReference>
<reference evidence="7" key="1">
    <citation type="journal article" date="2014" name="BMC Evol. Biol.">
        <title>Chloroplast phylogenomic analysis resolves deep-level relationships within the green algal class Trebouxiophyceae.</title>
        <authorList>
            <person name="Lemieux C."/>
            <person name="Otis C."/>
            <person name="Turmel M."/>
        </authorList>
    </citation>
    <scope>NUCLEOTIDE SEQUENCE</scope>
</reference>
<dbReference type="FunFam" id="3.40.50.300:FF:000425">
    <property type="entry name" value="Probable ABC transporter, ATP-binding subunit"/>
    <property type="match status" value="1"/>
</dbReference>
<evidence type="ECO:0000256" key="5">
    <source>
        <dbReference type="SAM" id="MobiDB-lite"/>
    </source>
</evidence>
<dbReference type="InterPro" id="IPR003593">
    <property type="entry name" value="AAA+_ATPase"/>
</dbReference>
<dbReference type="Pfam" id="PF00005">
    <property type="entry name" value="ABC_tran"/>
    <property type="match status" value="1"/>
</dbReference>
<keyword evidence="7" id="KW-0150">Chloroplast</keyword>
<dbReference type="InterPro" id="IPR003439">
    <property type="entry name" value="ABC_transporter-like_ATP-bd"/>
</dbReference>
<keyword evidence="4" id="KW-0764">Sulfate transport</keyword>
<evidence type="ECO:0000259" key="6">
    <source>
        <dbReference type="PROSITE" id="PS50893"/>
    </source>
</evidence>
<gene>
    <name evidence="7" type="primary">cysA</name>
</gene>
<keyword evidence="3" id="KW-0067">ATP-binding</keyword>
<accession>A0A097KNT5</accession>
<organism evidence="7">
    <name type="scientific">Choricystis parasitica</name>
    <dbReference type="NCBI Taxonomy" id="41300"/>
    <lineage>
        <taxon>Eukaryota</taxon>
        <taxon>Viridiplantae</taxon>
        <taxon>Chlorophyta</taxon>
        <taxon>core chlorophytes</taxon>
        <taxon>Trebouxiophyceae</taxon>
        <taxon>Trebouxiophyceae incertae sedis</taxon>
        <taxon>Choricystis clade</taxon>
        <taxon>Choricystis</taxon>
    </lineage>
</organism>
<dbReference type="GO" id="GO:0005524">
    <property type="term" value="F:ATP binding"/>
    <property type="evidence" value="ECO:0007669"/>
    <property type="project" value="UniProtKB-KW"/>
</dbReference>
<dbReference type="InterPro" id="IPR017871">
    <property type="entry name" value="ABC_transporter-like_CS"/>
</dbReference>
<dbReference type="AlphaFoldDB" id="A0A097KNT5"/>